<accession>A0A0A9H0Y0</accession>
<evidence type="ECO:0000313" key="1">
    <source>
        <dbReference type="EMBL" id="JAE26513.1"/>
    </source>
</evidence>
<organism evidence="1">
    <name type="scientific">Arundo donax</name>
    <name type="common">Giant reed</name>
    <name type="synonym">Donax arundinaceus</name>
    <dbReference type="NCBI Taxonomy" id="35708"/>
    <lineage>
        <taxon>Eukaryota</taxon>
        <taxon>Viridiplantae</taxon>
        <taxon>Streptophyta</taxon>
        <taxon>Embryophyta</taxon>
        <taxon>Tracheophyta</taxon>
        <taxon>Spermatophyta</taxon>
        <taxon>Magnoliopsida</taxon>
        <taxon>Liliopsida</taxon>
        <taxon>Poales</taxon>
        <taxon>Poaceae</taxon>
        <taxon>PACMAD clade</taxon>
        <taxon>Arundinoideae</taxon>
        <taxon>Arundineae</taxon>
        <taxon>Arundo</taxon>
    </lineage>
</organism>
<reference evidence="1" key="1">
    <citation type="submission" date="2014-09" db="EMBL/GenBank/DDBJ databases">
        <authorList>
            <person name="Magalhaes I.L.F."/>
            <person name="Oliveira U."/>
            <person name="Santos F.R."/>
            <person name="Vidigal T.H.D.A."/>
            <person name="Brescovit A.D."/>
            <person name="Santos A.J."/>
        </authorList>
    </citation>
    <scope>NUCLEOTIDE SEQUENCE</scope>
    <source>
        <tissue evidence="1">Shoot tissue taken approximately 20 cm above the soil surface</tissue>
    </source>
</reference>
<protein>
    <submittedName>
        <fullName evidence="1">Uncharacterized protein</fullName>
    </submittedName>
</protein>
<sequence length="41" mass="5419">MFLQLRRKYSRSCIRFFHRFICMHITFEFHSRNKHKYHRIF</sequence>
<reference evidence="1" key="2">
    <citation type="journal article" date="2015" name="Data Brief">
        <title>Shoot transcriptome of the giant reed, Arundo donax.</title>
        <authorList>
            <person name="Barrero R.A."/>
            <person name="Guerrero F.D."/>
            <person name="Moolhuijzen P."/>
            <person name="Goolsby J.A."/>
            <person name="Tidwell J."/>
            <person name="Bellgard S.E."/>
            <person name="Bellgard M.I."/>
        </authorList>
    </citation>
    <scope>NUCLEOTIDE SEQUENCE</scope>
    <source>
        <tissue evidence="1">Shoot tissue taken approximately 20 cm above the soil surface</tissue>
    </source>
</reference>
<dbReference type="AlphaFoldDB" id="A0A0A9H0Y0"/>
<proteinExistence type="predicted"/>
<dbReference type="EMBL" id="GBRH01171383">
    <property type="protein sequence ID" value="JAE26513.1"/>
    <property type="molecule type" value="Transcribed_RNA"/>
</dbReference>
<name>A0A0A9H0Y0_ARUDO</name>